<dbReference type="InterPro" id="IPR035992">
    <property type="entry name" value="Ricin_B-like_lectins"/>
</dbReference>
<dbReference type="PROSITE" id="PS50231">
    <property type="entry name" value="RICIN_B_LECTIN"/>
    <property type="match status" value="1"/>
</dbReference>
<dbReference type="InterPro" id="IPR000772">
    <property type="entry name" value="Ricin_B_lectin"/>
</dbReference>
<dbReference type="SMART" id="SM00458">
    <property type="entry name" value="RICIN"/>
    <property type="match status" value="1"/>
</dbReference>
<organism evidence="2 3">
    <name type="scientific">Brachionus calyciflorus</name>
    <dbReference type="NCBI Taxonomy" id="104777"/>
    <lineage>
        <taxon>Eukaryota</taxon>
        <taxon>Metazoa</taxon>
        <taxon>Spiralia</taxon>
        <taxon>Gnathifera</taxon>
        <taxon>Rotifera</taxon>
        <taxon>Eurotatoria</taxon>
        <taxon>Monogononta</taxon>
        <taxon>Pseudotrocha</taxon>
        <taxon>Ploima</taxon>
        <taxon>Brachionidae</taxon>
        <taxon>Brachionus</taxon>
    </lineage>
</organism>
<accession>A0A813M3T1</accession>
<dbReference type="OrthoDB" id="6119243at2759"/>
<evidence type="ECO:0000313" key="2">
    <source>
        <dbReference type="EMBL" id="CAF0710702.1"/>
    </source>
</evidence>
<dbReference type="Pfam" id="PF00652">
    <property type="entry name" value="Ricin_B_lectin"/>
    <property type="match status" value="1"/>
</dbReference>
<evidence type="ECO:0000259" key="1">
    <source>
        <dbReference type="SMART" id="SM00458"/>
    </source>
</evidence>
<proteinExistence type="predicted"/>
<gene>
    <name evidence="2" type="ORF">OXX778_LOCUS996</name>
</gene>
<dbReference type="SUPFAM" id="SSF50370">
    <property type="entry name" value="Ricin B-like lectins"/>
    <property type="match status" value="1"/>
</dbReference>
<keyword evidence="3" id="KW-1185">Reference proteome</keyword>
<evidence type="ECO:0000313" key="3">
    <source>
        <dbReference type="Proteomes" id="UP000663879"/>
    </source>
</evidence>
<feature type="domain" description="Ricin B lectin" evidence="1">
    <location>
        <begin position="20"/>
        <end position="135"/>
    </location>
</feature>
<dbReference type="AlphaFoldDB" id="A0A813M3T1"/>
<dbReference type="Proteomes" id="UP000663879">
    <property type="component" value="Unassembled WGS sequence"/>
</dbReference>
<protein>
    <recommendedName>
        <fullName evidence="1">Ricin B lectin domain-containing protein</fullName>
    </recommendedName>
</protein>
<sequence>MTNSQTKNVVCLQSENVRRKAKMLKKIPLKPGSCNVHEPYKLEFNKQMWYYSKENEIRRDDICLDYPGGLRDVNQPDKIITFPCHGEKGNQEWIYTKEKQLIHKLSNLCIELNESKQLVMATCSMSNSGQIWNWKENKKSL</sequence>
<dbReference type="EMBL" id="CAJNOC010000058">
    <property type="protein sequence ID" value="CAF0710702.1"/>
    <property type="molecule type" value="Genomic_DNA"/>
</dbReference>
<reference evidence="2" key="1">
    <citation type="submission" date="2021-02" db="EMBL/GenBank/DDBJ databases">
        <authorList>
            <person name="Nowell W R."/>
        </authorList>
    </citation>
    <scope>NUCLEOTIDE SEQUENCE</scope>
    <source>
        <strain evidence="2">Ploen Becks lab</strain>
    </source>
</reference>
<name>A0A813M3T1_9BILA</name>
<comment type="caution">
    <text evidence="2">The sequence shown here is derived from an EMBL/GenBank/DDBJ whole genome shotgun (WGS) entry which is preliminary data.</text>
</comment>
<dbReference type="Gene3D" id="2.80.10.50">
    <property type="match status" value="1"/>
</dbReference>